<evidence type="ECO:0000313" key="2">
    <source>
        <dbReference type="EMBL" id="MDT0443135.1"/>
    </source>
</evidence>
<feature type="region of interest" description="Disordered" evidence="1">
    <location>
        <begin position="73"/>
        <end position="100"/>
    </location>
</feature>
<evidence type="ECO:0000256" key="1">
    <source>
        <dbReference type="SAM" id="MobiDB-lite"/>
    </source>
</evidence>
<proteinExistence type="predicted"/>
<gene>
    <name evidence="2" type="ORF">RM779_11080</name>
</gene>
<protein>
    <submittedName>
        <fullName evidence="2">Uncharacterized protein</fullName>
    </submittedName>
</protein>
<dbReference type="EMBL" id="JAVREV010000005">
    <property type="protein sequence ID" value="MDT0443135.1"/>
    <property type="molecule type" value="Genomic_DNA"/>
</dbReference>
<reference evidence="3" key="1">
    <citation type="submission" date="2023-07" db="EMBL/GenBank/DDBJ databases">
        <title>30 novel species of actinomycetes from the DSMZ collection.</title>
        <authorList>
            <person name="Nouioui I."/>
        </authorList>
    </citation>
    <scope>NUCLEOTIDE SEQUENCE [LARGE SCALE GENOMIC DNA]</scope>
    <source>
        <strain evidence="3">DSM 41886</strain>
    </source>
</reference>
<sequence length="100" mass="10908">MSLHEELRAARRCVDDLARCVSRLERELGPGLETRRLRSDAEHLRESLALLTATVPGESGDAQAEFIGVPDAPYDDRLWTDADDEGVGARRGPEGRGGPP</sequence>
<organism evidence="2 3">
    <name type="scientific">Streptomyces johnsoniae</name>
    <dbReference type="NCBI Taxonomy" id="3075532"/>
    <lineage>
        <taxon>Bacteria</taxon>
        <taxon>Bacillati</taxon>
        <taxon>Actinomycetota</taxon>
        <taxon>Actinomycetes</taxon>
        <taxon>Kitasatosporales</taxon>
        <taxon>Streptomycetaceae</taxon>
        <taxon>Streptomyces</taxon>
    </lineage>
</organism>
<keyword evidence="3" id="KW-1185">Reference proteome</keyword>
<dbReference type="Proteomes" id="UP001183615">
    <property type="component" value="Unassembled WGS sequence"/>
</dbReference>
<accession>A0ABU2S4Y8</accession>
<evidence type="ECO:0000313" key="3">
    <source>
        <dbReference type="Proteomes" id="UP001183615"/>
    </source>
</evidence>
<name>A0ABU2S4Y8_9ACTN</name>
<comment type="caution">
    <text evidence="2">The sequence shown here is derived from an EMBL/GenBank/DDBJ whole genome shotgun (WGS) entry which is preliminary data.</text>
</comment>